<dbReference type="Proteomes" id="UP000294802">
    <property type="component" value="Unassembled WGS sequence"/>
</dbReference>
<evidence type="ECO:0000256" key="6">
    <source>
        <dbReference type="PROSITE-ProRule" id="PRU01024"/>
    </source>
</evidence>
<dbReference type="InterPro" id="IPR029063">
    <property type="entry name" value="SAM-dependent_MTases_sf"/>
</dbReference>
<keyword evidence="1" id="KW-0408">Iron</keyword>
<sequence>MNKNDILTGQVIDYTHEGNGVIKFDGYPVFVPNTAKGETVTIKVIKKSKGFGIGKLISIDEESGDRVIPPCVYYYQCGGCNIQHLSYEAQLNMKEEQVRNLVRKMTKLDIPVRPIIGMENPWRYRNKSQLPVKQAEEVVTGFYKPRSHDIVPIEECIIQKESHDVIMNELRRLLNELNVSIYDEQRHTGNLRHIIIRSGTRIEETMVVLVTKNNRLEQADEIAARLMEKFPEVVSVRQNVNKERTNVIMGRQSKTIRGKDTIQDELTHLKFEISDMSFYQVNHEQTEKLYQQALDYAELNGRQNVIDSYCGVGTIGLFMASHAERVYGVEIVEKAIEDAKNNAALNQLSNTHFEAGRAEDVIINWKTQGVMPHVVMIDPPRKGCDPVFIETLKELKPDRIVYVSCNPSTLMRDVQSLSELYEIEEITPVDMFPQTTHVEAVCKMTLKG</sequence>
<dbReference type="RefSeq" id="WP_133443482.1">
    <property type="nucleotide sequence ID" value="NZ_SCWB01000006.1"/>
</dbReference>
<dbReference type="GO" id="GO:0070041">
    <property type="term" value="F:rRNA (uridine-C5-)-methyltransferase activity"/>
    <property type="evidence" value="ECO:0007669"/>
    <property type="project" value="TreeGrafter"/>
</dbReference>
<feature type="domain" description="TRAM" evidence="8">
    <location>
        <begin position="1"/>
        <end position="58"/>
    </location>
</feature>
<dbReference type="GO" id="GO:0051539">
    <property type="term" value="F:4 iron, 4 sulfur cluster binding"/>
    <property type="evidence" value="ECO:0007669"/>
    <property type="project" value="UniProtKB-KW"/>
</dbReference>
<dbReference type="InterPro" id="IPR002792">
    <property type="entry name" value="TRAM_dom"/>
</dbReference>
<dbReference type="Pfam" id="PF05958">
    <property type="entry name" value="tRNA_U5-meth_tr"/>
    <property type="match status" value="1"/>
</dbReference>
<dbReference type="InterPro" id="IPR010280">
    <property type="entry name" value="U5_MeTrfase_fam"/>
</dbReference>
<proteinExistence type="inferred from homology"/>
<evidence type="ECO:0000256" key="2">
    <source>
        <dbReference type="ARBA" id="ARBA00022603"/>
    </source>
</evidence>
<evidence type="ECO:0000313" key="9">
    <source>
        <dbReference type="EMBL" id="TDM12060.1"/>
    </source>
</evidence>
<dbReference type="Gene3D" id="3.40.50.150">
    <property type="entry name" value="Vaccinia Virus protein VP39"/>
    <property type="match status" value="1"/>
</dbReference>
<organism evidence="9 10">
    <name type="scientific">Macrococcus lamae</name>
    <dbReference type="NCBI Taxonomy" id="198484"/>
    <lineage>
        <taxon>Bacteria</taxon>
        <taxon>Bacillati</taxon>
        <taxon>Bacillota</taxon>
        <taxon>Bacilli</taxon>
        <taxon>Bacillales</taxon>
        <taxon>Staphylococcaceae</taxon>
        <taxon>Macrococcus</taxon>
    </lineage>
</organism>
<keyword evidence="5" id="KW-0411">Iron-sulfur</keyword>
<feature type="active site" description="Nucleophile" evidence="6">
    <location>
        <position position="405"/>
    </location>
</feature>
<dbReference type="EC" id="2.1.1.190" evidence="9"/>
<dbReference type="Pfam" id="PF01938">
    <property type="entry name" value="TRAM"/>
    <property type="match status" value="1"/>
</dbReference>
<keyword evidence="2 6" id="KW-0489">Methyltransferase</keyword>
<dbReference type="EMBL" id="SCWB01000006">
    <property type="protein sequence ID" value="TDM12060.1"/>
    <property type="molecule type" value="Genomic_DNA"/>
</dbReference>
<dbReference type="NCBIfam" id="TIGR00479">
    <property type="entry name" value="rumA"/>
    <property type="match status" value="1"/>
</dbReference>
<protein>
    <submittedName>
        <fullName evidence="9">23S rRNA (Uracil(1939)-C(5))-methyltransferase RlmD</fullName>
        <ecNumber evidence="9">2.1.1.190</ecNumber>
    </submittedName>
</protein>
<comment type="similarity">
    <text evidence="6">Belongs to the class I-like SAM-binding methyltransferase superfamily. RNA M5U methyltransferase family.</text>
</comment>
<dbReference type="PROSITE" id="PS50926">
    <property type="entry name" value="TRAM"/>
    <property type="match status" value="1"/>
</dbReference>
<dbReference type="SUPFAM" id="SSF53335">
    <property type="entry name" value="S-adenosyl-L-methionine-dependent methyltransferases"/>
    <property type="match status" value="1"/>
</dbReference>
<dbReference type="OrthoDB" id="9804590at2"/>
<dbReference type="FunFam" id="3.40.50.150:FF:000009">
    <property type="entry name" value="23S rRNA (Uracil(1939)-C(5))-methyltransferase RlmD"/>
    <property type="match status" value="1"/>
</dbReference>
<dbReference type="PANTHER" id="PTHR11061">
    <property type="entry name" value="RNA M5U METHYLTRANSFERASE"/>
    <property type="match status" value="1"/>
</dbReference>
<name>A0A4V3BEZ4_9STAP</name>
<dbReference type="Gene3D" id="2.40.50.140">
    <property type="entry name" value="Nucleic acid-binding proteins"/>
    <property type="match status" value="1"/>
</dbReference>
<feature type="binding site" evidence="6">
    <location>
        <position position="280"/>
    </location>
    <ligand>
        <name>S-adenosyl-L-methionine</name>
        <dbReference type="ChEBI" id="CHEBI:59789"/>
    </ligand>
</feature>
<dbReference type="AlphaFoldDB" id="A0A4V3BEZ4"/>
<feature type="binding site" evidence="6">
    <location>
        <position position="309"/>
    </location>
    <ligand>
        <name>S-adenosyl-L-methionine</name>
        <dbReference type="ChEBI" id="CHEBI:59789"/>
    </ligand>
</feature>
<keyword evidence="1" id="KW-0479">Metal-binding</keyword>
<feature type="binding site" evidence="6">
    <location>
        <position position="330"/>
    </location>
    <ligand>
        <name>S-adenosyl-L-methionine</name>
        <dbReference type="ChEBI" id="CHEBI:59789"/>
    </ligand>
</feature>
<keyword evidence="10" id="KW-1185">Reference proteome</keyword>
<evidence type="ECO:0000256" key="4">
    <source>
        <dbReference type="ARBA" id="ARBA00022691"/>
    </source>
</evidence>
<dbReference type="InterPro" id="IPR030390">
    <property type="entry name" value="MeTrfase_TrmA_AS"/>
</dbReference>
<evidence type="ECO:0000256" key="3">
    <source>
        <dbReference type="ARBA" id="ARBA00022679"/>
    </source>
</evidence>
<dbReference type="InterPro" id="IPR030391">
    <property type="entry name" value="MeTrfase_TrmA_CS"/>
</dbReference>
<dbReference type="PROSITE" id="PS01230">
    <property type="entry name" value="TRMA_1"/>
    <property type="match status" value="1"/>
</dbReference>
<dbReference type="Gene3D" id="2.40.50.1070">
    <property type="match status" value="1"/>
</dbReference>
<dbReference type="PANTHER" id="PTHR11061:SF30">
    <property type="entry name" value="TRNA (URACIL(54)-C(5))-METHYLTRANSFERASE"/>
    <property type="match status" value="1"/>
</dbReference>
<evidence type="ECO:0000256" key="7">
    <source>
        <dbReference type="PROSITE-ProRule" id="PRU10015"/>
    </source>
</evidence>
<dbReference type="SUPFAM" id="SSF50249">
    <property type="entry name" value="Nucleic acid-binding proteins"/>
    <property type="match status" value="1"/>
</dbReference>
<dbReference type="CDD" id="cd02440">
    <property type="entry name" value="AdoMet_MTases"/>
    <property type="match status" value="1"/>
</dbReference>
<feature type="active site" evidence="7">
    <location>
        <position position="405"/>
    </location>
</feature>
<evidence type="ECO:0000259" key="8">
    <source>
        <dbReference type="PROSITE" id="PS50926"/>
    </source>
</evidence>
<gene>
    <name evidence="9" type="primary">rlmD</name>
    <name evidence="9" type="ORF">ERX29_04380</name>
</gene>
<feature type="binding site" evidence="6">
    <location>
        <position position="378"/>
    </location>
    <ligand>
        <name>S-adenosyl-L-methionine</name>
        <dbReference type="ChEBI" id="CHEBI:59789"/>
    </ligand>
</feature>
<evidence type="ECO:0000256" key="1">
    <source>
        <dbReference type="ARBA" id="ARBA00022485"/>
    </source>
</evidence>
<evidence type="ECO:0000256" key="5">
    <source>
        <dbReference type="ARBA" id="ARBA00023014"/>
    </source>
</evidence>
<dbReference type="InterPro" id="IPR012340">
    <property type="entry name" value="NA-bd_OB-fold"/>
</dbReference>
<dbReference type="GO" id="GO:0070475">
    <property type="term" value="P:rRNA base methylation"/>
    <property type="evidence" value="ECO:0007669"/>
    <property type="project" value="TreeGrafter"/>
</dbReference>
<dbReference type="FunFam" id="2.40.50.1070:FF:000003">
    <property type="entry name" value="23S rRNA (Uracil-5-)-methyltransferase RumA"/>
    <property type="match status" value="1"/>
</dbReference>
<evidence type="ECO:0000313" key="10">
    <source>
        <dbReference type="Proteomes" id="UP000294802"/>
    </source>
</evidence>
<dbReference type="PROSITE" id="PS01231">
    <property type="entry name" value="TRMA_2"/>
    <property type="match status" value="1"/>
</dbReference>
<comment type="caution">
    <text evidence="9">The sequence shown here is derived from an EMBL/GenBank/DDBJ whole genome shotgun (WGS) entry which is preliminary data.</text>
</comment>
<reference evidence="9 10" key="1">
    <citation type="submission" date="2019-01" db="EMBL/GenBank/DDBJ databases">
        <title>Draft genome sequences of the type strains of six Macrococcus species.</title>
        <authorList>
            <person name="Mazhar S."/>
            <person name="Altermann E."/>
            <person name="Hill C."/>
            <person name="Mcauliffe O."/>
        </authorList>
    </citation>
    <scope>NUCLEOTIDE SEQUENCE [LARGE SCALE GENOMIC DNA]</scope>
    <source>
        <strain evidence="9 10">CCM4815</strain>
    </source>
</reference>
<keyword evidence="1" id="KW-0004">4Fe-4S</keyword>
<keyword evidence="4 6" id="KW-0949">S-adenosyl-L-methionine</keyword>
<dbReference type="PROSITE" id="PS51687">
    <property type="entry name" value="SAM_MT_RNA_M5U"/>
    <property type="match status" value="1"/>
</dbReference>
<keyword evidence="3 6" id="KW-0808">Transferase</keyword>
<accession>A0A4V3BEZ4</accession>